<dbReference type="EMBL" id="SJDT01000002">
    <property type="protein sequence ID" value="TBW22741.1"/>
    <property type="molecule type" value="Genomic_DNA"/>
</dbReference>
<dbReference type="AlphaFoldDB" id="A0A4Q9V101"/>
<comment type="caution">
    <text evidence="1">The sequence shown here is derived from an EMBL/GenBank/DDBJ whole genome shotgun (WGS) entry which is preliminary data.</text>
</comment>
<reference evidence="1 2" key="1">
    <citation type="submission" date="2019-02" db="EMBL/GenBank/DDBJ databases">
        <title>Arcanobacterium bovis sp. nov., isolated from the milk of a cow with mastitis.</title>
        <authorList>
            <person name="Sammra O."/>
            <person name="Foster G."/>
            <person name="Hassan A."/>
            <person name="Alssahen M."/>
            <person name="Laemmler C."/>
            <person name="Borowiak M."/>
            <person name="Malorny B."/>
            <person name="Abdulmawjood A."/>
        </authorList>
    </citation>
    <scope>NUCLEOTIDE SEQUENCE [LARGE SCALE GENOMIC DNA]</scope>
    <source>
        <strain evidence="1 2">C605018/01/1</strain>
    </source>
</reference>
<name>A0A4Q9V101_9ACTO</name>
<dbReference type="InterPro" id="IPR021408">
    <property type="entry name" value="DUF3046"/>
</dbReference>
<accession>A0A4Q9V101</accession>
<dbReference type="OrthoDB" id="3215033at2"/>
<gene>
    <name evidence="1" type="ORF">EZJ44_02175</name>
</gene>
<evidence type="ECO:0000313" key="1">
    <source>
        <dbReference type="EMBL" id="TBW22741.1"/>
    </source>
</evidence>
<keyword evidence="2" id="KW-1185">Reference proteome</keyword>
<organism evidence="1 2">
    <name type="scientific">Arcanobacterium bovis</name>
    <dbReference type="NCBI Taxonomy" id="2529275"/>
    <lineage>
        <taxon>Bacteria</taxon>
        <taxon>Bacillati</taxon>
        <taxon>Actinomycetota</taxon>
        <taxon>Actinomycetes</taxon>
        <taxon>Actinomycetales</taxon>
        <taxon>Actinomycetaceae</taxon>
        <taxon>Arcanobacterium</taxon>
    </lineage>
</organism>
<dbReference type="Pfam" id="PF11248">
    <property type="entry name" value="DUF3046"/>
    <property type="match status" value="1"/>
</dbReference>
<sequence>MKHTEFWAVLDRAFPDGRGRALAQDLVLVDLGNLTAQEALTAGVAPIEIWKAIVAAMDLPQSHVYLHRVDPKDLAKWQVSVTPTR</sequence>
<dbReference type="RefSeq" id="WP_131279690.1">
    <property type="nucleotide sequence ID" value="NZ_JBHSLR010000009.1"/>
</dbReference>
<dbReference type="Proteomes" id="UP000293036">
    <property type="component" value="Unassembled WGS sequence"/>
</dbReference>
<proteinExistence type="predicted"/>
<protein>
    <submittedName>
        <fullName evidence="1">DUF3046 domain-containing protein</fullName>
    </submittedName>
</protein>
<evidence type="ECO:0000313" key="2">
    <source>
        <dbReference type="Proteomes" id="UP000293036"/>
    </source>
</evidence>